<keyword evidence="9" id="KW-0175">Coiled coil</keyword>
<feature type="coiled-coil region" evidence="9">
    <location>
        <begin position="70"/>
        <end position="101"/>
    </location>
</feature>
<evidence type="ECO:0000256" key="9">
    <source>
        <dbReference type="SAM" id="Coils"/>
    </source>
</evidence>
<feature type="compositionally biased region" description="Polar residues" evidence="10">
    <location>
        <begin position="340"/>
        <end position="354"/>
    </location>
</feature>
<evidence type="ECO:0000256" key="5">
    <source>
        <dbReference type="ARBA" id="ARBA00022946"/>
    </source>
</evidence>
<name>A0A9X0ACQ6_9HELO</name>
<feature type="region of interest" description="Disordered" evidence="10">
    <location>
        <begin position="340"/>
        <end position="397"/>
    </location>
</feature>
<feature type="compositionally biased region" description="Basic and acidic residues" evidence="10">
    <location>
        <begin position="371"/>
        <end position="384"/>
    </location>
</feature>
<evidence type="ECO:0000313" key="12">
    <source>
        <dbReference type="Proteomes" id="UP001152300"/>
    </source>
</evidence>
<organism evidence="11 12">
    <name type="scientific">Sclerotinia nivalis</name>
    <dbReference type="NCBI Taxonomy" id="352851"/>
    <lineage>
        <taxon>Eukaryota</taxon>
        <taxon>Fungi</taxon>
        <taxon>Dikarya</taxon>
        <taxon>Ascomycota</taxon>
        <taxon>Pezizomycotina</taxon>
        <taxon>Leotiomycetes</taxon>
        <taxon>Helotiales</taxon>
        <taxon>Sclerotiniaceae</taxon>
        <taxon>Sclerotinia</taxon>
    </lineage>
</organism>
<dbReference type="Gene3D" id="3.30.460.10">
    <property type="entry name" value="Beta Polymerase, domain 2"/>
    <property type="match status" value="1"/>
</dbReference>
<dbReference type="OrthoDB" id="107372at2759"/>
<dbReference type="FunFam" id="3.30.460.10:FF:000044">
    <property type="entry name" value="ATPase synthesis protein 25, mitochondrial"/>
    <property type="match status" value="1"/>
</dbReference>
<keyword evidence="7 8" id="KW-0472">Membrane</keyword>
<dbReference type="PANTHER" id="PTHR28087:SF1">
    <property type="entry name" value="ATPASE SYNTHESIS PROTEIN 25, MITOCHONDRIAL"/>
    <property type="match status" value="1"/>
</dbReference>
<evidence type="ECO:0000313" key="11">
    <source>
        <dbReference type="EMBL" id="KAJ8060372.1"/>
    </source>
</evidence>
<evidence type="ECO:0000256" key="2">
    <source>
        <dbReference type="ARBA" id="ARBA00004443"/>
    </source>
</evidence>
<dbReference type="Proteomes" id="UP001152300">
    <property type="component" value="Unassembled WGS sequence"/>
</dbReference>
<evidence type="ECO:0000256" key="10">
    <source>
        <dbReference type="SAM" id="MobiDB-lite"/>
    </source>
</evidence>
<evidence type="ECO:0000256" key="1">
    <source>
        <dbReference type="ARBA" id="ARBA00003470"/>
    </source>
</evidence>
<keyword evidence="4 8" id="KW-0999">Mitochondrion inner membrane</keyword>
<evidence type="ECO:0000256" key="6">
    <source>
        <dbReference type="ARBA" id="ARBA00023128"/>
    </source>
</evidence>
<dbReference type="AlphaFoldDB" id="A0A9X0ACQ6"/>
<protein>
    <recommendedName>
        <fullName evidence="8">ATPase synthesis protein 25</fullName>
    </recommendedName>
</protein>
<evidence type="ECO:0000256" key="4">
    <source>
        <dbReference type="ARBA" id="ARBA00022792"/>
    </source>
</evidence>
<comment type="subcellular location">
    <subcellularLocation>
        <location evidence="2 8">Mitochondrion inner membrane</location>
        <topology evidence="2 8">Peripheral membrane protein</topology>
        <orientation evidence="2 8">Matrix side</orientation>
    </subcellularLocation>
</comment>
<dbReference type="GO" id="GO:0140053">
    <property type="term" value="P:mitochondrial gene expression"/>
    <property type="evidence" value="ECO:0007669"/>
    <property type="project" value="UniProtKB-UniRule"/>
</dbReference>
<evidence type="ECO:0000256" key="7">
    <source>
        <dbReference type="ARBA" id="ARBA00023136"/>
    </source>
</evidence>
<dbReference type="GO" id="GO:0048255">
    <property type="term" value="P:mRNA stabilization"/>
    <property type="evidence" value="ECO:0007669"/>
    <property type="project" value="TreeGrafter"/>
</dbReference>
<keyword evidence="6 8" id="KW-0496">Mitochondrion</keyword>
<comment type="similarity">
    <text evidence="3 8">Belongs to the ATP25 family.</text>
</comment>
<dbReference type="InterPro" id="IPR043519">
    <property type="entry name" value="NT_sf"/>
</dbReference>
<comment type="function">
    <text evidence="8">Mitochondrial mRNA stabilization factor.</text>
</comment>
<dbReference type="GO" id="GO:0005743">
    <property type="term" value="C:mitochondrial inner membrane"/>
    <property type="evidence" value="ECO:0007669"/>
    <property type="project" value="UniProtKB-SubCell"/>
</dbReference>
<evidence type="ECO:0000256" key="3">
    <source>
        <dbReference type="ARBA" id="ARBA00010787"/>
    </source>
</evidence>
<dbReference type="EMBL" id="JAPEIS010000013">
    <property type="protein sequence ID" value="KAJ8060372.1"/>
    <property type="molecule type" value="Genomic_DNA"/>
</dbReference>
<sequence length="809" mass="92411">MVVSKAIRATGCASCRLSLLRNLISLPIRTVPATGSFQATKLARQQIRFSSHIRPSEQNEASKPEVYFENKEFLDENKAAREEVKNEVSQFEDILEDQELLDESNAIGEDVENSASVPWYLQVETPQLTPKTLSERQIIPDLPELPPPILQPMLQQISVDLGLDNLTLLDLRKLDPPPALGANLIMLIGTARSEKHLHVSADRLCRWLRSTYKLRPSADGLLGRNELKLKLRRKSRRAKLLGSAADDNGDDGIRTGWVCVDIGVVESPDMHANAVPEGDGFVGFGRRTDGVRVVVQMLTEEKRQEIDLEKLWGGILRRSGQSEVEDKEVVEDAQVGEPISTMTSQPSQHTSKATIKSRGFQVPQTRQFHTAVERKSDTTRDQHPHGILSSPQQDGQIENSRLTELQRSVLSDLSHGEFEKAKNDVLEYSANDSELDWQNFLLHHLRMYLENVPVEQAMFDLGSGYTPGDTSFLECFKYAVADIGEPNHHASFKWDYVFWLFHYAQDIGHPWFEAMKIINLFRRFKSKKFDDGDISDEYYHRIIRTILEPVRGPSDTSYAPSHLKVQLALRVIQTMYRRGHKILTEEMFVTLQEATERTSELDVLTVQPKATINDSLGLPTKAMTPVQRRIHTLMINLDLPPFSDESRMRLMQLYARNGYWIAFWDIWRVPLRQSKPQSADMYTYMFQRVAETRHQEGCMKTLRTWIEDLDREDPPVKLEGDIAEAVKACLMVAHPDIEQEAIENPERPGEWFSLWRRCHGGDEQWKNIVAAMVAEHEQRAGQSDDAELNENAAMMTDQESNQVYGDEYH</sequence>
<dbReference type="InterPro" id="IPR040152">
    <property type="entry name" value="Atp25"/>
</dbReference>
<keyword evidence="5 8" id="KW-0809">Transit peptide</keyword>
<reference evidence="11" key="1">
    <citation type="submission" date="2022-11" db="EMBL/GenBank/DDBJ databases">
        <title>Genome Resource of Sclerotinia nivalis Strain SnTB1, a Plant Pathogen Isolated from American Ginseng.</title>
        <authorList>
            <person name="Fan S."/>
        </authorList>
    </citation>
    <scope>NUCLEOTIDE SEQUENCE</scope>
    <source>
        <strain evidence="11">SnTB1</strain>
    </source>
</reference>
<dbReference type="SUPFAM" id="SSF81301">
    <property type="entry name" value="Nucleotidyltransferase"/>
    <property type="match status" value="1"/>
</dbReference>
<gene>
    <name evidence="11" type="ORF">OCU04_010701</name>
</gene>
<keyword evidence="12" id="KW-1185">Reference proteome</keyword>
<comment type="caution">
    <text evidence="11">The sequence shown here is derived from an EMBL/GenBank/DDBJ whole genome shotgun (WGS) entry which is preliminary data.</text>
</comment>
<comment type="function">
    <text evidence="1">Probable mitochondrial mRNA stabilization factor.</text>
</comment>
<evidence type="ECO:0000256" key="8">
    <source>
        <dbReference type="RuleBase" id="RU367062"/>
    </source>
</evidence>
<accession>A0A9X0ACQ6</accession>
<dbReference type="PANTHER" id="PTHR28087">
    <property type="entry name" value="ATPASE SYNTHESIS PROTEIN 25, MITOCHONDRIAL"/>
    <property type="match status" value="1"/>
</dbReference>
<proteinExistence type="inferred from homology"/>